<name>I3T9Z8_LOTJA</name>
<reference evidence="1" key="1">
    <citation type="submission" date="2012-05" db="EMBL/GenBank/DDBJ databases">
        <authorList>
            <person name="Krishnakumar V."/>
            <person name="Cheung F."/>
            <person name="Xiao Y."/>
            <person name="Chan A."/>
            <person name="Moskal W.A."/>
            <person name="Town C.D."/>
        </authorList>
    </citation>
    <scope>NUCLEOTIDE SEQUENCE</scope>
</reference>
<protein>
    <submittedName>
        <fullName evidence="1">Uncharacterized protein</fullName>
    </submittedName>
</protein>
<organism evidence="1">
    <name type="scientific">Lotus japonicus</name>
    <name type="common">Lotus corniculatus var. japonicus</name>
    <dbReference type="NCBI Taxonomy" id="34305"/>
    <lineage>
        <taxon>Eukaryota</taxon>
        <taxon>Viridiplantae</taxon>
        <taxon>Streptophyta</taxon>
        <taxon>Embryophyta</taxon>
        <taxon>Tracheophyta</taxon>
        <taxon>Spermatophyta</taxon>
        <taxon>Magnoliopsida</taxon>
        <taxon>eudicotyledons</taxon>
        <taxon>Gunneridae</taxon>
        <taxon>Pentapetalae</taxon>
        <taxon>rosids</taxon>
        <taxon>fabids</taxon>
        <taxon>Fabales</taxon>
        <taxon>Fabaceae</taxon>
        <taxon>Papilionoideae</taxon>
        <taxon>50 kb inversion clade</taxon>
        <taxon>NPAAA clade</taxon>
        <taxon>Hologalegina</taxon>
        <taxon>robinioid clade</taxon>
        <taxon>Loteae</taxon>
        <taxon>Lotus</taxon>
    </lineage>
</organism>
<dbReference type="AlphaFoldDB" id="I3T9Z8"/>
<dbReference type="EMBL" id="BT149546">
    <property type="protein sequence ID" value="AFK49340.1"/>
    <property type="molecule type" value="mRNA"/>
</dbReference>
<sequence length="76" mass="8669">MLASFSKFGFISLHTIPCEVIDTNSHSIRESSMSRMLCTSLRARRHLGNCIHGRHCSIMFCCICVYLSRRPNLHAN</sequence>
<accession>I3T9Z8</accession>
<proteinExistence type="evidence at transcript level"/>
<evidence type="ECO:0000313" key="1">
    <source>
        <dbReference type="EMBL" id="AFK49340.1"/>
    </source>
</evidence>